<dbReference type="GO" id="GO:0005829">
    <property type="term" value="C:cytosol"/>
    <property type="evidence" value="ECO:0007669"/>
    <property type="project" value="TreeGrafter"/>
</dbReference>
<accession>A0A2U3D2X2</accession>
<dbReference type="PANTHER" id="PTHR31559">
    <property type="entry name" value="PYRIDOXAL 5'-PHOSPHATE SYNTHASE SUBUNIT SNO"/>
    <property type="match status" value="1"/>
</dbReference>
<evidence type="ECO:0000256" key="10">
    <source>
        <dbReference type="HAMAP-Rule" id="MF_01615"/>
    </source>
</evidence>
<organism evidence="13 14">
    <name type="scientific">Sulfoacidibacillus thermotolerans</name>
    <name type="common">Acidibacillus sulfuroxidans</name>
    <dbReference type="NCBI Taxonomy" id="1765684"/>
    <lineage>
        <taxon>Bacteria</taxon>
        <taxon>Bacillati</taxon>
        <taxon>Bacillota</taxon>
        <taxon>Bacilli</taxon>
        <taxon>Bacillales</taxon>
        <taxon>Alicyclobacillaceae</taxon>
        <taxon>Sulfoacidibacillus</taxon>
    </lineage>
</organism>
<feature type="active site" description="Nucleophile" evidence="10 11">
    <location>
        <position position="82"/>
    </location>
</feature>
<keyword evidence="4 10" id="KW-0315">Glutamine amidotransferase</keyword>
<dbReference type="Proteomes" id="UP000245380">
    <property type="component" value="Unassembled WGS sequence"/>
</dbReference>
<dbReference type="NCBIfam" id="TIGR03800">
    <property type="entry name" value="PLP_synth_Pdx2"/>
    <property type="match status" value="1"/>
</dbReference>
<keyword evidence="3 10" id="KW-0663">Pyridoxal phosphate</keyword>
<dbReference type="GO" id="GO:0006543">
    <property type="term" value="P:L-glutamine catabolic process"/>
    <property type="evidence" value="ECO:0007669"/>
    <property type="project" value="UniProtKB-UniRule"/>
</dbReference>
<feature type="active site" description="Charge relay system" evidence="10 11">
    <location>
        <position position="174"/>
    </location>
</feature>
<evidence type="ECO:0000256" key="3">
    <source>
        <dbReference type="ARBA" id="ARBA00022898"/>
    </source>
</evidence>
<dbReference type="EMBL" id="MPDK01000040">
    <property type="protein sequence ID" value="PWI55633.1"/>
    <property type="molecule type" value="Genomic_DNA"/>
</dbReference>
<evidence type="ECO:0000256" key="7">
    <source>
        <dbReference type="ARBA" id="ARBA00049534"/>
    </source>
</evidence>
<comment type="catalytic activity">
    <reaction evidence="7 10">
        <text>L-glutamine + H2O = L-glutamate + NH4(+)</text>
        <dbReference type="Rhea" id="RHEA:15889"/>
        <dbReference type="ChEBI" id="CHEBI:15377"/>
        <dbReference type="ChEBI" id="CHEBI:28938"/>
        <dbReference type="ChEBI" id="CHEBI:29985"/>
        <dbReference type="ChEBI" id="CHEBI:58359"/>
        <dbReference type="EC" id="3.5.1.2"/>
    </reaction>
</comment>
<comment type="pathway">
    <text evidence="10">Cofactor biosynthesis; pyridoxal 5'-phosphate biosynthesis.</text>
</comment>
<comment type="catalytic activity">
    <reaction evidence="6 10">
        <text>aldehydo-D-ribose 5-phosphate + D-glyceraldehyde 3-phosphate + L-glutamine = pyridoxal 5'-phosphate + L-glutamate + phosphate + 3 H2O + H(+)</text>
        <dbReference type="Rhea" id="RHEA:31507"/>
        <dbReference type="ChEBI" id="CHEBI:15377"/>
        <dbReference type="ChEBI" id="CHEBI:15378"/>
        <dbReference type="ChEBI" id="CHEBI:29985"/>
        <dbReference type="ChEBI" id="CHEBI:43474"/>
        <dbReference type="ChEBI" id="CHEBI:58273"/>
        <dbReference type="ChEBI" id="CHEBI:58359"/>
        <dbReference type="ChEBI" id="CHEBI:59776"/>
        <dbReference type="ChEBI" id="CHEBI:597326"/>
        <dbReference type="EC" id="4.3.3.6"/>
    </reaction>
</comment>
<dbReference type="FunFam" id="3.40.50.880:FF:000010">
    <property type="entry name" value="uncharacterized protein LOC100176842 isoform X2"/>
    <property type="match status" value="1"/>
</dbReference>
<dbReference type="PROSITE" id="PS51273">
    <property type="entry name" value="GATASE_TYPE_1"/>
    <property type="match status" value="1"/>
</dbReference>
<keyword evidence="2 10" id="KW-0378">Hydrolase</keyword>
<dbReference type="GO" id="GO:0016740">
    <property type="term" value="F:transferase activity"/>
    <property type="evidence" value="ECO:0007669"/>
    <property type="project" value="UniProtKB-KW"/>
</dbReference>
<feature type="active site" description="Charge relay system" evidence="10 11">
    <location>
        <position position="176"/>
    </location>
</feature>
<evidence type="ECO:0000256" key="12">
    <source>
        <dbReference type="PIRSR" id="PIRSR005639-2"/>
    </source>
</evidence>
<dbReference type="InterPro" id="IPR029062">
    <property type="entry name" value="Class_I_gatase-like"/>
</dbReference>
<dbReference type="InterPro" id="IPR021196">
    <property type="entry name" value="PdxT/SNO_CS"/>
</dbReference>
<gene>
    <name evidence="10" type="primary">pdxT</name>
    <name evidence="13" type="ORF">BM613_13330</name>
</gene>
<dbReference type="GO" id="GO:0008614">
    <property type="term" value="P:pyridoxine metabolic process"/>
    <property type="evidence" value="ECO:0007669"/>
    <property type="project" value="TreeGrafter"/>
</dbReference>
<comment type="caution">
    <text evidence="13">The sequence shown here is derived from an EMBL/GenBank/DDBJ whole genome shotgun (WGS) entry which is preliminary data.</text>
</comment>
<feature type="binding site" evidence="10 12">
    <location>
        <begin position="50"/>
        <end position="52"/>
    </location>
    <ligand>
        <name>L-glutamine</name>
        <dbReference type="ChEBI" id="CHEBI:58359"/>
    </ligand>
</feature>
<dbReference type="CDD" id="cd01749">
    <property type="entry name" value="GATase1_PB"/>
    <property type="match status" value="1"/>
</dbReference>
<evidence type="ECO:0000313" key="14">
    <source>
        <dbReference type="Proteomes" id="UP000245380"/>
    </source>
</evidence>
<dbReference type="UniPathway" id="UPA00245"/>
<keyword evidence="5 10" id="KW-0456">Lyase</keyword>
<proteinExistence type="inferred from homology"/>
<feature type="binding site" evidence="10 12">
    <location>
        <begin position="138"/>
        <end position="139"/>
    </location>
    <ligand>
        <name>L-glutamine</name>
        <dbReference type="ChEBI" id="CHEBI:58359"/>
    </ligand>
</feature>
<comment type="subunit">
    <text evidence="9 10">In the presence of PdxS, forms a dodecamer of heterodimers. Only shows activity in the heterodimer.</text>
</comment>
<evidence type="ECO:0000313" key="13">
    <source>
        <dbReference type="EMBL" id="PWI55633.1"/>
    </source>
</evidence>
<dbReference type="AlphaFoldDB" id="A0A2U3D2X2"/>
<dbReference type="GO" id="GO:0042823">
    <property type="term" value="P:pyridoxal phosphate biosynthetic process"/>
    <property type="evidence" value="ECO:0007669"/>
    <property type="project" value="UniProtKB-UniRule"/>
</dbReference>
<dbReference type="GO" id="GO:0004359">
    <property type="term" value="F:glutaminase activity"/>
    <property type="evidence" value="ECO:0007669"/>
    <property type="project" value="UniProtKB-UniRule"/>
</dbReference>
<keyword evidence="14" id="KW-1185">Reference proteome</keyword>
<dbReference type="GO" id="GO:1903600">
    <property type="term" value="C:glutaminase complex"/>
    <property type="evidence" value="ECO:0007669"/>
    <property type="project" value="TreeGrafter"/>
</dbReference>
<keyword evidence="13" id="KW-0808">Transferase</keyword>
<evidence type="ECO:0000256" key="6">
    <source>
        <dbReference type="ARBA" id="ARBA00047992"/>
    </source>
</evidence>
<sequence length="197" mass="21545">MSVTVKIGVLNVQGAVSEHAIHVSKVGAEPVLVKHADDLTGLHGLILPGGESTTIGKLIRKYGLFEPIIEASQQGLPIFGTCAGMILLAKRIEGSEEPHLALMDVLVNRNSFGRQRDSFEADIFVEGMNQDPFPAVFIRAPHVVKAGQGVQILATLDDRIVAVRENHLLATAFHPELTDDLRMHQYFKQMAESYQAK</sequence>
<dbReference type="Gene3D" id="3.40.50.880">
    <property type="match status" value="1"/>
</dbReference>
<dbReference type="HAMAP" id="MF_01615">
    <property type="entry name" value="PdxT"/>
    <property type="match status" value="1"/>
</dbReference>
<name>A0A2U3D2X2_SULT2</name>
<evidence type="ECO:0000256" key="4">
    <source>
        <dbReference type="ARBA" id="ARBA00022962"/>
    </source>
</evidence>
<dbReference type="Pfam" id="PF01174">
    <property type="entry name" value="SNO"/>
    <property type="match status" value="1"/>
</dbReference>
<dbReference type="SUPFAM" id="SSF52317">
    <property type="entry name" value="Class I glutamine amidotransferase-like"/>
    <property type="match status" value="1"/>
</dbReference>
<evidence type="ECO:0000256" key="1">
    <source>
        <dbReference type="ARBA" id="ARBA00008345"/>
    </source>
</evidence>
<comment type="similarity">
    <text evidence="1 10">Belongs to the glutaminase PdxT/SNO family.</text>
</comment>
<reference evidence="13 14" key="1">
    <citation type="submission" date="2016-11" db="EMBL/GenBank/DDBJ databases">
        <title>Comparative genomics of Acidibacillus ferroxidans species.</title>
        <authorList>
            <person name="Oliveira G."/>
            <person name="Nunes G."/>
            <person name="Oliveira R."/>
            <person name="Araujo F."/>
            <person name="Salim A."/>
            <person name="Scholte L."/>
            <person name="Morais D."/>
            <person name="Nancucheo I."/>
            <person name="Johnson D.B."/>
            <person name="Grail B."/>
            <person name="Bittencourt J."/>
            <person name="Valadares R."/>
        </authorList>
    </citation>
    <scope>NUCLEOTIDE SEQUENCE [LARGE SCALE GENOMIC DNA]</scope>
    <source>
        <strain evidence="13 14">Y002</strain>
    </source>
</reference>
<evidence type="ECO:0000256" key="11">
    <source>
        <dbReference type="PIRSR" id="PIRSR005639-1"/>
    </source>
</evidence>
<dbReference type="RefSeq" id="WP_109431698.1">
    <property type="nucleotide sequence ID" value="NZ_MPDK01000040.1"/>
</dbReference>
<evidence type="ECO:0000256" key="8">
    <source>
        <dbReference type="ARBA" id="ARBA00054599"/>
    </source>
</evidence>
<dbReference type="InterPro" id="IPR002161">
    <property type="entry name" value="PdxT/SNO"/>
</dbReference>
<dbReference type="PROSITE" id="PS01236">
    <property type="entry name" value="PDXT_SNO_1"/>
    <property type="match status" value="1"/>
</dbReference>
<protein>
    <recommendedName>
        <fullName evidence="10">Pyridoxal 5'-phosphate synthase subunit PdxT</fullName>
        <ecNumber evidence="10">4.3.3.6</ecNumber>
    </recommendedName>
    <alternativeName>
        <fullName evidence="10">Pdx2</fullName>
    </alternativeName>
    <alternativeName>
        <fullName evidence="10">Pyridoxal 5'-phosphate synthase glutaminase subunit</fullName>
        <ecNumber evidence="10">3.5.1.2</ecNumber>
    </alternativeName>
</protein>
<comment type="function">
    <text evidence="8 10">Catalyzes the hydrolysis of glutamine to glutamate and ammonia as part of the biosynthesis of pyridoxal 5'-phosphate. The resulting ammonia molecule is channeled to the active site of PdxS.</text>
</comment>
<dbReference type="GO" id="GO:0036381">
    <property type="term" value="F:pyridoxal 5'-phosphate synthase (glutamine hydrolysing) activity"/>
    <property type="evidence" value="ECO:0007669"/>
    <property type="project" value="UniProtKB-UniRule"/>
</dbReference>
<dbReference type="EC" id="3.5.1.2" evidence="10"/>
<dbReference type="PIRSF" id="PIRSF005639">
    <property type="entry name" value="Glut_amidoT_SNO"/>
    <property type="match status" value="1"/>
</dbReference>
<dbReference type="OrthoDB" id="9810320at2"/>
<dbReference type="PROSITE" id="PS51130">
    <property type="entry name" value="PDXT_SNO_2"/>
    <property type="match status" value="1"/>
</dbReference>
<feature type="binding site" evidence="10 12">
    <location>
        <position position="109"/>
    </location>
    <ligand>
        <name>L-glutamine</name>
        <dbReference type="ChEBI" id="CHEBI:58359"/>
    </ligand>
</feature>
<evidence type="ECO:0000256" key="5">
    <source>
        <dbReference type="ARBA" id="ARBA00023239"/>
    </source>
</evidence>
<evidence type="ECO:0000256" key="9">
    <source>
        <dbReference type="ARBA" id="ARBA00064749"/>
    </source>
</evidence>
<evidence type="ECO:0000256" key="2">
    <source>
        <dbReference type="ARBA" id="ARBA00022801"/>
    </source>
</evidence>
<dbReference type="EC" id="4.3.3.6" evidence="10"/>
<dbReference type="PANTHER" id="PTHR31559:SF0">
    <property type="entry name" value="PYRIDOXAL 5'-PHOSPHATE SYNTHASE SUBUNIT SNO1-RELATED"/>
    <property type="match status" value="1"/>
</dbReference>